<evidence type="ECO:0000313" key="4">
    <source>
        <dbReference type="EMBL" id="KOT36775.1"/>
    </source>
</evidence>
<dbReference type="Pfam" id="PF21922">
    <property type="entry name" value="PBP_dimer_2"/>
    <property type="match status" value="1"/>
</dbReference>
<feature type="transmembrane region" description="Helical" evidence="2">
    <location>
        <begin position="26"/>
        <end position="46"/>
    </location>
</feature>
<sequence>MNARRGNGTEGDGPTPLVRPAARNKAIGRASVLTLLLVLALPVRAVRVRFHEGRALADDSDDRRDAIGTYAEPLGDIVVAGGTITGSARAEGGGPAYKRTYEDGPLYAAVTGHASQACAPTQPKSVHQDLLNGTAPGRGR</sequence>
<name>A0A0M8QGU5_9ACTN</name>
<evidence type="ECO:0000259" key="3">
    <source>
        <dbReference type="Pfam" id="PF21922"/>
    </source>
</evidence>
<keyword evidence="2" id="KW-1133">Transmembrane helix</keyword>
<protein>
    <recommendedName>
        <fullName evidence="3">Penicillin binding protein A dimerisation domain-containing protein</fullName>
    </recommendedName>
</protein>
<proteinExistence type="predicted"/>
<evidence type="ECO:0000256" key="1">
    <source>
        <dbReference type="SAM" id="MobiDB-lite"/>
    </source>
</evidence>
<accession>A0A0M8QGU5</accession>
<dbReference type="AlphaFoldDB" id="A0A0M8QGU5"/>
<organism evidence="4 5">
    <name type="scientific">Streptomyces caelestis</name>
    <dbReference type="NCBI Taxonomy" id="36816"/>
    <lineage>
        <taxon>Bacteria</taxon>
        <taxon>Bacillati</taxon>
        <taxon>Actinomycetota</taxon>
        <taxon>Actinomycetes</taxon>
        <taxon>Kitasatosporales</taxon>
        <taxon>Streptomycetaceae</taxon>
        <taxon>Streptomyces</taxon>
    </lineage>
</organism>
<reference evidence="4 5" key="1">
    <citation type="submission" date="2015-07" db="EMBL/GenBank/DDBJ databases">
        <authorList>
            <person name="Noorani M."/>
        </authorList>
    </citation>
    <scope>NUCLEOTIDE SEQUENCE [LARGE SCALE GENOMIC DNA]</scope>
    <source>
        <strain evidence="4 5">NRRL B-24567</strain>
    </source>
</reference>
<dbReference type="InterPro" id="IPR054120">
    <property type="entry name" value="PBPA_dimer"/>
</dbReference>
<gene>
    <name evidence="4" type="ORF">ADK41_21630</name>
</gene>
<evidence type="ECO:0000313" key="5">
    <source>
        <dbReference type="Proteomes" id="UP000037773"/>
    </source>
</evidence>
<comment type="caution">
    <text evidence="4">The sequence shown here is derived from an EMBL/GenBank/DDBJ whole genome shotgun (WGS) entry which is preliminary data.</text>
</comment>
<evidence type="ECO:0000256" key="2">
    <source>
        <dbReference type="SAM" id="Phobius"/>
    </source>
</evidence>
<dbReference type="EMBL" id="LGCN01000203">
    <property type="protein sequence ID" value="KOT36775.1"/>
    <property type="molecule type" value="Genomic_DNA"/>
</dbReference>
<keyword evidence="2" id="KW-0812">Transmembrane</keyword>
<dbReference type="Gene3D" id="3.90.1310.10">
    <property type="entry name" value="Penicillin-binding protein 2a (Domain 2)"/>
    <property type="match status" value="1"/>
</dbReference>
<dbReference type="PATRIC" id="fig|36816.3.peg.4681"/>
<dbReference type="OrthoDB" id="4132781at2"/>
<keyword evidence="5" id="KW-1185">Reference proteome</keyword>
<feature type="domain" description="Penicillin binding protein A dimerisation" evidence="3">
    <location>
        <begin position="75"/>
        <end position="135"/>
    </location>
</feature>
<feature type="region of interest" description="Disordered" evidence="1">
    <location>
        <begin position="118"/>
        <end position="140"/>
    </location>
</feature>
<dbReference type="Proteomes" id="UP000037773">
    <property type="component" value="Unassembled WGS sequence"/>
</dbReference>
<keyword evidence="2" id="KW-0472">Membrane</keyword>